<evidence type="ECO:0000256" key="2">
    <source>
        <dbReference type="SAM" id="Phobius"/>
    </source>
</evidence>
<sequence>MLNNITWGNYLAVVFLALIIYYAFIGVRFYSREIRALLSKKQPARVPVHTTEDHTEYDQNDTQGEDPFNTRQIF</sequence>
<keyword evidence="2" id="KW-0472">Membrane</keyword>
<accession>A0ABP9FKD6</accession>
<proteinExistence type="predicted"/>
<dbReference type="EMBL" id="BAABJI010000001">
    <property type="protein sequence ID" value="GAA4906227.1"/>
    <property type="molecule type" value="Genomic_DNA"/>
</dbReference>
<evidence type="ECO:0000313" key="3">
    <source>
        <dbReference type="EMBL" id="GAA4906227.1"/>
    </source>
</evidence>
<reference evidence="4" key="1">
    <citation type="journal article" date="2019" name="Int. J. Syst. Evol. Microbiol.">
        <title>The Global Catalogue of Microorganisms (GCM) 10K type strain sequencing project: providing services to taxonomists for standard genome sequencing and annotation.</title>
        <authorList>
            <consortium name="The Broad Institute Genomics Platform"/>
            <consortium name="The Broad Institute Genome Sequencing Center for Infectious Disease"/>
            <person name="Wu L."/>
            <person name="Ma J."/>
        </authorList>
    </citation>
    <scope>NUCLEOTIDE SEQUENCE [LARGE SCALE GENOMIC DNA]</scope>
    <source>
        <strain evidence="4">JCM 18283</strain>
    </source>
</reference>
<dbReference type="Proteomes" id="UP001501436">
    <property type="component" value="Unassembled WGS sequence"/>
</dbReference>
<evidence type="ECO:0008006" key="5">
    <source>
        <dbReference type="Google" id="ProtNLM"/>
    </source>
</evidence>
<organism evidence="3 4">
    <name type="scientific">Mucilaginibacter defluvii</name>
    <dbReference type="NCBI Taxonomy" id="1196019"/>
    <lineage>
        <taxon>Bacteria</taxon>
        <taxon>Pseudomonadati</taxon>
        <taxon>Bacteroidota</taxon>
        <taxon>Sphingobacteriia</taxon>
        <taxon>Sphingobacteriales</taxon>
        <taxon>Sphingobacteriaceae</taxon>
        <taxon>Mucilaginibacter</taxon>
    </lineage>
</organism>
<gene>
    <name evidence="3" type="ORF">GCM10023313_06180</name>
</gene>
<comment type="caution">
    <text evidence="3">The sequence shown here is derived from an EMBL/GenBank/DDBJ whole genome shotgun (WGS) entry which is preliminary data.</text>
</comment>
<protein>
    <recommendedName>
        <fullName evidence="5">Cbb3-type cytochrome oxidase component FixQ</fullName>
    </recommendedName>
</protein>
<feature type="region of interest" description="Disordered" evidence="1">
    <location>
        <begin position="48"/>
        <end position="74"/>
    </location>
</feature>
<keyword evidence="2" id="KW-0812">Transmembrane</keyword>
<keyword evidence="2" id="KW-1133">Transmembrane helix</keyword>
<evidence type="ECO:0000256" key="1">
    <source>
        <dbReference type="SAM" id="MobiDB-lite"/>
    </source>
</evidence>
<evidence type="ECO:0000313" key="4">
    <source>
        <dbReference type="Proteomes" id="UP001501436"/>
    </source>
</evidence>
<feature type="transmembrane region" description="Helical" evidence="2">
    <location>
        <begin position="12"/>
        <end position="31"/>
    </location>
</feature>
<name>A0ABP9FKD6_9SPHI</name>
<keyword evidence="4" id="KW-1185">Reference proteome</keyword>